<dbReference type="Proteomes" id="UP000494206">
    <property type="component" value="Unassembled WGS sequence"/>
</dbReference>
<organism evidence="1 2">
    <name type="scientific">Caenorhabditis bovis</name>
    <dbReference type="NCBI Taxonomy" id="2654633"/>
    <lineage>
        <taxon>Eukaryota</taxon>
        <taxon>Metazoa</taxon>
        <taxon>Ecdysozoa</taxon>
        <taxon>Nematoda</taxon>
        <taxon>Chromadorea</taxon>
        <taxon>Rhabditida</taxon>
        <taxon>Rhabditina</taxon>
        <taxon>Rhabditomorpha</taxon>
        <taxon>Rhabditoidea</taxon>
        <taxon>Rhabditidae</taxon>
        <taxon>Peloderinae</taxon>
        <taxon>Caenorhabditis</taxon>
    </lineage>
</organism>
<keyword evidence="2" id="KW-1185">Reference proteome</keyword>
<evidence type="ECO:0000313" key="2">
    <source>
        <dbReference type="Proteomes" id="UP000494206"/>
    </source>
</evidence>
<gene>
    <name evidence="1" type="ORF">CBOVIS_LOCUS4451</name>
</gene>
<name>A0A8S1EDL2_9PELO</name>
<sequence>MSMALAVLLDRIGSDQKKAKCCRSERGGSLIVDDDIDEFGYGAGGGGGVINNSIDVSGGRGSRMAGEDGIGVIINNGVGMSGSEGGDGLRSTSSLTWSVVSGSSSSTSPIDVVEEDGWFGSDRIGSNRINCVEMSPFRIHDSDHVANDDS</sequence>
<dbReference type="EMBL" id="CADEPM010000003">
    <property type="protein sequence ID" value="CAB3401749.1"/>
    <property type="molecule type" value="Genomic_DNA"/>
</dbReference>
<reference evidence="1 2" key="1">
    <citation type="submission" date="2020-04" db="EMBL/GenBank/DDBJ databases">
        <authorList>
            <person name="Laetsch R D."/>
            <person name="Stevens L."/>
            <person name="Kumar S."/>
            <person name="Blaxter L. M."/>
        </authorList>
    </citation>
    <scope>NUCLEOTIDE SEQUENCE [LARGE SCALE GENOMIC DNA]</scope>
</reference>
<proteinExistence type="predicted"/>
<dbReference type="AlphaFoldDB" id="A0A8S1EDL2"/>
<accession>A0A8S1EDL2</accession>
<protein>
    <submittedName>
        <fullName evidence="1">Uncharacterized protein</fullName>
    </submittedName>
</protein>
<evidence type="ECO:0000313" key="1">
    <source>
        <dbReference type="EMBL" id="CAB3401749.1"/>
    </source>
</evidence>
<comment type="caution">
    <text evidence="1">The sequence shown here is derived from an EMBL/GenBank/DDBJ whole genome shotgun (WGS) entry which is preliminary data.</text>
</comment>